<dbReference type="AlphaFoldDB" id="V6LNQ6"/>
<dbReference type="EMBL" id="KI546100">
    <property type="protein sequence ID" value="EST45351.1"/>
    <property type="molecule type" value="Genomic_DNA"/>
</dbReference>
<protein>
    <recommendedName>
        <fullName evidence="4">Kelch motif-containing protein</fullName>
    </recommendedName>
</protein>
<proteinExistence type="predicted"/>
<dbReference type="OrthoDB" id="45365at2759"/>
<evidence type="ECO:0000313" key="1">
    <source>
        <dbReference type="EMBL" id="EST45351.1"/>
    </source>
</evidence>
<dbReference type="Proteomes" id="UP000018208">
    <property type="component" value="Unassembled WGS sequence"/>
</dbReference>
<evidence type="ECO:0000313" key="3">
    <source>
        <dbReference type="Proteomes" id="UP000018208"/>
    </source>
</evidence>
<dbReference type="PANTHER" id="PTHR23244">
    <property type="entry name" value="KELCH REPEAT DOMAIN"/>
    <property type="match status" value="1"/>
</dbReference>
<dbReference type="SUPFAM" id="SSF117281">
    <property type="entry name" value="Kelch motif"/>
    <property type="match status" value="1"/>
</dbReference>
<sequence length="352" mass="39823">MKTKQQQFRVITSIQGIQTSLNAVLVDNEILSLPQTYDPQLTTFSRAPVIEFAQFTSGFGHNYKYGDYLTSKGLISPPYLFNFNSAVNIFLPKLQFFTACQYKDSLVIFGGQLNGICQNTTYIVKNNKTSIINGKQSPSGRCGASLVQLGEDLVLIGGDNRNYNDFVLNNDFCFGDVWSFNGSVWKKLDIEIEPRSYHSCCVFKGGIIISGGIVYKPSKSVLNDIVILKTCDYQIQSKVIRKRVGKHRQFAVKSQFPVQFLFSPQYIIKNLDKVEKYGFYGEIYEKKIQSIKIIEKSAIEIKKLEICSPQLYGHTMIIFNDGKGVILGGFNIKYQLNNNIYAFDANKLINIK</sequence>
<reference evidence="2" key="2">
    <citation type="submission" date="2020-12" db="EMBL/GenBank/DDBJ databases">
        <title>New Spironucleus salmonicida genome in near-complete chromosomes.</title>
        <authorList>
            <person name="Xu F."/>
            <person name="Kurt Z."/>
            <person name="Jimenez-Gonzalez A."/>
            <person name="Astvaldsson A."/>
            <person name="Andersson J.O."/>
            <person name="Svard S.G."/>
        </authorList>
    </citation>
    <scope>NUCLEOTIDE SEQUENCE</scope>
    <source>
        <strain evidence="2">ATCC 50377</strain>
    </source>
</reference>
<dbReference type="InterPro" id="IPR015915">
    <property type="entry name" value="Kelch-typ_b-propeller"/>
</dbReference>
<accession>V6LNQ6</accession>
<evidence type="ECO:0008006" key="4">
    <source>
        <dbReference type="Google" id="ProtNLM"/>
    </source>
</evidence>
<name>V6LNQ6_9EUKA</name>
<reference evidence="1 2" key="1">
    <citation type="journal article" date="2014" name="PLoS Genet.">
        <title>The Genome of Spironucleus salmonicida Highlights a Fish Pathogen Adapted to Fluctuating Environments.</title>
        <authorList>
            <person name="Xu F."/>
            <person name="Jerlstrom-Hultqvist J."/>
            <person name="Einarsson E."/>
            <person name="Astvaldsson A."/>
            <person name="Svard S.G."/>
            <person name="Andersson J.O."/>
        </authorList>
    </citation>
    <scope>NUCLEOTIDE SEQUENCE</scope>
    <source>
        <strain evidence="2">ATCC 50377</strain>
    </source>
</reference>
<dbReference type="Gene3D" id="2.120.10.80">
    <property type="entry name" value="Kelch-type beta propeller"/>
    <property type="match status" value="1"/>
</dbReference>
<gene>
    <name evidence="1" type="ORF">SS50377_14931</name>
    <name evidence="2" type="ORF">SS50377_20297</name>
</gene>
<evidence type="ECO:0000313" key="2">
    <source>
        <dbReference type="EMBL" id="KAH0576951.1"/>
    </source>
</evidence>
<dbReference type="Pfam" id="PF24681">
    <property type="entry name" value="Kelch_KLHDC2_KLHL20_DRC7"/>
    <property type="match status" value="1"/>
</dbReference>
<keyword evidence="3" id="KW-1185">Reference proteome</keyword>
<dbReference type="EMBL" id="AUWU02000001">
    <property type="protein sequence ID" value="KAH0576951.1"/>
    <property type="molecule type" value="Genomic_DNA"/>
</dbReference>
<organism evidence="1">
    <name type="scientific">Spironucleus salmonicida</name>
    <dbReference type="NCBI Taxonomy" id="348837"/>
    <lineage>
        <taxon>Eukaryota</taxon>
        <taxon>Metamonada</taxon>
        <taxon>Diplomonadida</taxon>
        <taxon>Hexamitidae</taxon>
        <taxon>Hexamitinae</taxon>
        <taxon>Spironucleus</taxon>
    </lineage>
</organism>
<dbReference type="VEuPathDB" id="GiardiaDB:SS50377_20297"/>